<dbReference type="InterPro" id="IPR013830">
    <property type="entry name" value="SGNH_hydro"/>
</dbReference>
<dbReference type="Gene3D" id="3.40.50.1110">
    <property type="entry name" value="SGNH hydrolase"/>
    <property type="match status" value="1"/>
</dbReference>
<dbReference type="SUPFAM" id="SSF52266">
    <property type="entry name" value="SGNH hydrolase"/>
    <property type="match status" value="1"/>
</dbReference>
<dbReference type="PANTHER" id="PTHR34407">
    <property type="entry name" value="EXPRESSED PROTEIN"/>
    <property type="match status" value="1"/>
</dbReference>
<organism evidence="2 3">
    <name type="scientific">Paenibacillus plantarum</name>
    <dbReference type="NCBI Taxonomy" id="2654975"/>
    <lineage>
        <taxon>Bacteria</taxon>
        <taxon>Bacillati</taxon>
        <taxon>Bacillota</taxon>
        <taxon>Bacilli</taxon>
        <taxon>Bacillales</taxon>
        <taxon>Paenibacillaceae</taxon>
        <taxon>Paenibacillus</taxon>
    </lineage>
</organism>
<keyword evidence="3" id="KW-1185">Reference proteome</keyword>
<accession>A0ABX1XC96</accession>
<sequence>MQRKISPFSDYAIRGGLEGFVNKLKSGLEITIAFIGGSVTVGAGASGEDHTSYRSLICEYLKRKFPQIAFNFINAGIGGTDSTFGAYRLKSQIFQELEIDLLFVEFAVNDSGNRTESIRAMEGIVRHSRRLHPMIDIIYLYTPIKTAIELFKVNGITQENIYNHEEVAVYYQLPSVNIAKQIYRLIEADELVWHDLSSDDVHPNDVGHVLYAHYVEAFLEKALSTRSSVIPHRPALPSPMDIHCYEYADLVSPRAVIHAEGWEIVEGWMVEATCNWTPPADVYVGNEAGASFHFEFHGTAFGLSMLAGMDTGSIDFSLDGGEYQSIQLFDEYCLAFYRPKIVLLADSLSRNHHTVDIRISREKDEASTGYAVRILNLLINQ</sequence>
<protein>
    <recommendedName>
        <fullName evidence="1">SGNH hydrolase-type esterase domain-containing protein</fullName>
    </recommendedName>
</protein>
<reference evidence="2 3" key="1">
    <citation type="submission" date="2019-10" db="EMBL/GenBank/DDBJ databases">
        <title>Description of Paenibacillus humi sp. nov.</title>
        <authorList>
            <person name="Carlier A."/>
            <person name="Qi S."/>
        </authorList>
    </citation>
    <scope>NUCLEOTIDE SEQUENCE [LARGE SCALE GENOMIC DNA]</scope>
    <source>
        <strain evidence="2 3">LMG 31461</strain>
    </source>
</reference>
<evidence type="ECO:0000259" key="1">
    <source>
        <dbReference type="Pfam" id="PF13472"/>
    </source>
</evidence>
<dbReference type="EMBL" id="WHNY01000060">
    <property type="protein sequence ID" value="NOU66082.1"/>
    <property type="molecule type" value="Genomic_DNA"/>
</dbReference>
<proteinExistence type="predicted"/>
<dbReference type="Gene3D" id="2.60.120.260">
    <property type="entry name" value="Galactose-binding domain-like"/>
    <property type="match status" value="1"/>
</dbReference>
<evidence type="ECO:0000313" key="2">
    <source>
        <dbReference type="EMBL" id="NOU66082.1"/>
    </source>
</evidence>
<evidence type="ECO:0000313" key="3">
    <source>
        <dbReference type="Proteomes" id="UP000653578"/>
    </source>
</evidence>
<comment type="caution">
    <text evidence="2">The sequence shown here is derived from an EMBL/GenBank/DDBJ whole genome shotgun (WGS) entry which is preliminary data.</text>
</comment>
<feature type="domain" description="SGNH hydrolase-type esterase" evidence="1">
    <location>
        <begin position="34"/>
        <end position="208"/>
    </location>
</feature>
<dbReference type="InterPro" id="IPR036514">
    <property type="entry name" value="SGNH_hydro_sf"/>
</dbReference>
<dbReference type="PANTHER" id="PTHR34407:SF1">
    <property type="entry name" value="SGNH HYDROLASE-TYPE ESTERASE DOMAIN-CONTAINING PROTEIN"/>
    <property type="match status" value="1"/>
</dbReference>
<dbReference type="Proteomes" id="UP000653578">
    <property type="component" value="Unassembled WGS sequence"/>
</dbReference>
<dbReference type="CDD" id="cd00229">
    <property type="entry name" value="SGNH_hydrolase"/>
    <property type="match status" value="1"/>
</dbReference>
<dbReference type="RefSeq" id="WP_171632336.1">
    <property type="nucleotide sequence ID" value="NZ_WHNY01000060.1"/>
</dbReference>
<dbReference type="Pfam" id="PF13472">
    <property type="entry name" value="Lipase_GDSL_2"/>
    <property type="match status" value="1"/>
</dbReference>
<name>A0ABX1XC96_9BACL</name>
<gene>
    <name evidence="2" type="ORF">GC096_18765</name>
</gene>